<evidence type="ECO:0000313" key="2">
    <source>
        <dbReference type="EMBL" id="CAD9816696.1"/>
    </source>
</evidence>
<accession>A0A7S2XN91</accession>
<dbReference type="EMBL" id="HBHQ01012788">
    <property type="protein sequence ID" value="CAD9816696.1"/>
    <property type="molecule type" value="Transcribed_RNA"/>
</dbReference>
<name>A0A7S2XN91_9STRA</name>
<sequence length="145" mass="15819">MGPLSETTKFTSKPSVPTEEQHAAAELSISPFSALSDLPELSYPKTNIWNQVLDETETSTLGGYIYSNEAGVNSQVEKVITDILESMGIRGKVTIRAEVEVMRNRPDFMLILINGHPIGTIQGKQPGKDAMSHPNILVRPINALS</sequence>
<organism evidence="2">
    <name type="scientific">Attheya septentrionalis</name>
    <dbReference type="NCBI Taxonomy" id="420275"/>
    <lineage>
        <taxon>Eukaryota</taxon>
        <taxon>Sar</taxon>
        <taxon>Stramenopiles</taxon>
        <taxon>Ochrophyta</taxon>
        <taxon>Bacillariophyta</taxon>
        <taxon>Coscinodiscophyceae</taxon>
        <taxon>Chaetocerotophycidae</taxon>
        <taxon>Chaetocerotales</taxon>
        <taxon>Attheyaceae</taxon>
        <taxon>Attheya</taxon>
    </lineage>
</organism>
<feature type="region of interest" description="Disordered" evidence="1">
    <location>
        <begin position="1"/>
        <end position="21"/>
    </location>
</feature>
<reference evidence="2" key="1">
    <citation type="submission" date="2021-01" db="EMBL/GenBank/DDBJ databases">
        <authorList>
            <person name="Corre E."/>
            <person name="Pelletier E."/>
            <person name="Niang G."/>
            <person name="Scheremetjew M."/>
            <person name="Finn R."/>
            <person name="Kale V."/>
            <person name="Holt S."/>
            <person name="Cochrane G."/>
            <person name="Meng A."/>
            <person name="Brown T."/>
            <person name="Cohen L."/>
        </authorList>
    </citation>
    <scope>NUCLEOTIDE SEQUENCE</scope>
    <source>
        <strain evidence="2">CCMP2084</strain>
    </source>
</reference>
<evidence type="ECO:0000256" key="1">
    <source>
        <dbReference type="SAM" id="MobiDB-lite"/>
    </source>
</evidence>
<gene>
    <name evidence="2" type="ORF">ASEP1449_LOCUS8528</name>
</gene>
<protein>
    <submittedName>
        <fullName evidence="2">Uncharacterized protein</fullName>
    </submittedName>
</protein>
<feature type="compositionally biased region" description="Polar residues" evidence="1">
    <location>
        <begin position="1"/>
        <end position="15"/>
    </location>
</feature>
<proteinExistence type="predicted"/>
<dbReference type="AlphaFoldDB" id="A0A7S2XN91"/>